<comment type="caution">
    <text evidence="1">The sequence shown here is derived from an EMBL/GenBank/DDBJ whole genome shotgun (WGS) entry which is preliminary data.</text>
</comment>
<dbReference type="HOGENOM" id="CLU_3015819_0_0_1"/>
<reference evidence="1 2" key="1">
    <citation type="journal article" date="2013" name="Nat. Commun.">
        <title>The evolution and pathogenic mechanisms of the rice sheath blight pathogen.</title>
        <authorList>
            <person name="Zheng A."/>
            <person name="Lin R."/>
            <person name="Xu L."/>
            <person name="Qin P."/>
            <person name="Tang C."/>
            <person name="Ai P."/>
            <person name="Zhang D."/>
            <person name="Liu Y."/>
            <person name="Sun Z."/>
            <person name="Feng H."/>
            <person name="Wang Y."/>
            <person name="Chen Y."/>
            <person name="Liang X."/>
            <person name="Fu R."/>
            <person name="Li Q."/>
            <person name="Zhang J."/>
            <person name="Yu X."/>
            <person name="Xie Z."/>
            <person name="Ding L."/>
            <person name="Guan P."/>
            <person name="Tang J."/>
            <person name="Liang Y."/>
            <person name="Wang S."/>
            <person name="Deng Q."/>
            <person name="Li S."/>
            <person name="Zhu J."/>
            <person name="Wang L."/>
            <person name="Liu H."/>
            <person name="Li P."/>
        </authorList>
    </citation>
    <scope>NUCLEOTIDE SEQUENCE [LARGE SCALE GENOMIC DNA]</scope>
    <source>
        <strain evidence="2">AG-1 IA</strain>
    </source>
</reference>
<evidence type="ECO:0000313" key="1">
    <source>
        <dbReference type="EMBL" id="ELU35749.1"/>
    </source>
</evidence>
<protein>
    <submittedName>
        <fullName evidence="1">Uncharacterized protein</fullName>
    </submittedName>
</protein>
<dbReference type="Proteomes" id="UP000011668">
    <property type="component" value="Unassembled WGS sequence"/>
</dbReference>
<organism evidence="1 2">
    <name type="scientific">Thanatephorus cucumeris (strain AG1-IA)</name>
    <name type="common">Rice sheath blight fungus</name>
    <name type="synonym">Rhizoctonia solani</name>
    <dbReference type="NCBI Taxonomy" id="983506"/>
    <lineage>
        <taxon>Eukaryota</taxon>
        <taxon>Fungi</taxon>
        <taxon>Dikarya</taxon>
        <taxon>Basidiomycota</taxon>
        <taxon>Agaricomycotina</taxon>
        <taxon>Agaricomycetes</taxon>
        <taxon>Cantharellales</taxon>
        <taxon>Ceratobasidiaceae</taxon>
        <taxon>Rhizoctonia</taxon>
        <taxon>Rhizoctonia solani AG-1</taxon>
    </lineage>
</organism>
<dbReference type="AlphaFoldDB" id="L8WH99"/>
<evidence type="ECO:0000313" key="2">
    <source>
        <dbReference type="Proteomes" id="UP000011668"/>
    </source>
</evidence>
<keyword evidence="2" id="KW-1185">Reference proteome</keyword>
<sequence length="56" mass="6468">MVGKGVHGGVLSYVHNTCPHTRRSIPSTTTHPGLRRLYIYHLPIIIIFEYVKPRRK</sequence>
<name>L8WH99_THACA</name>
<gene>
    <name evidence="1" type="ORF">AG1IA_10221</name>
</gene>
<proteinExistence type="predicted"/>
<accession>L8WH99</accession>
<dbReference type="EMBL" id="AFRT01005441">
    <property type="protein sequence ID" value="ELU35749.1"/>
    <property type="molecule type" value="Genomic_DNA"/>
</dbReference>